<sequence>MVNHCLTHGLAATDPTIIPPFCDDCAIAKAREQPYARTAKPKTWEILERIDFDECAPLPAPSLDGERYFITFTDHASRFKFTFLLHHQHEAFDRFRTLKTLIERQTGKLINVYADNAGEFLSTDFQAFLSAEGIEWQSIVAYSSRQNSVAERGHLTLMDAARAMLVHARLPQTFWGPAILTANHVHNVCPSPVDPTTTPHEQLRRSRADIRYLRTFGCDTFGFIPSQLRNKLSPRARKGIFICYAAHQKGYLLYHPDLDVTKVYRSVQFNEDGFGNRTAADALAEPTTTDDFTDPNYDPETPHKGTFLDTTPELHSETSEPIDVPDLCPLDSDNDGVDDSQTDAATDIPDCNTVPDDDDALSDSTSHGPRRSSRRLRKPVTHYGDPVHHGWINSIQLSCESGCLREPATYEKALASPDAE</sequence>
<evidence type="ECO:0000313" key="12">
    <source>
        <dbReference type="EMBL" id="CEP02985.1"/>
    </source>
</evidence>
<dbReference type="GO" id="GO:0046872">
    <property type="term" value="F:metal ion binding"/>
    <property type="evidence" value="ECO:0007669"/>
    <property type="project" value="UniProtKB-KW"/>
</dbReference>
<keyword evidence="8" id="KW-0239">DNA-directed DNA polymerase</keyword>
<dbReference type="STRING" id="37360.A0A0G4J5Y3"/>
<dbReference type="GO" id="GO:0006310">
    <property type="term" value="P:DNA recombination"/>
    <property type="evidence" value="ECO:0007669"/>
    <property type="project" value="UniProtKB-KW"/>
</dbReference>
<dbReference type="InterPro" id="IPR057670">
    <property type="entry name" value="SH3_retrovirus"/>
</dbReference>
<dbReference type="Pfam" id="PF00665">
    <property type="entry name" value="rve"/>
    <property type="match status" value="1"/>
</dbReference>
<keyword evidence="4" id="KW-0378">Hydrolase</keyword>
<evidence type="ECO:0000256" key="10">
    <source>
        <dbReference type="SAM" id="MobiDB-lite"/>
    </source>
</evidence>
<dbReference type="InterPro" id="IPR039537">
    <property type="entry name" value="Retrotran_Ty1/copia-like"/>
</dbReference>
<keyword evidence="2" id="KW-0479">Metal-binding</keyword>
<feature type="compositionally biased region" description="Acidic residues" evidence="10">
    <location>
        <begin position="332"/>
        <end position="341"/>
    </location>
</feature>
<keyword evidence="5" id="KW-0460">Magnesium</keyword>
<dbReference type="EMBL" id="CDSF01000135">
    <property type="protein sequence ID" value="CEP02985.1"/>
    <property type="molecule type" value="Genomic_DNA"/>
</dbReference>
<dbReference type="Proteomes" id="UP000039324">
    <property type="component" value="Unassembled WGS sequence"/>
</dbReference>
<dbReference type="GO" id="GO:0003887">
    <property type="term" value="F:DNA-directed DNA polymerase activity"/>
    <property type="evidence" value="ECO:0007669"/>
    <property type="project" value="UniProtKB-KW"/>
</dbReference>
<dbReference type="PROSITE" id="PS50994">
    <property type="entry name" value="INTEGRASE"/>
    <property type="match status" value="1"/>
</dbReference>
<dbReference type="GO" id="GO:0016787">
    <property type="term" value="F:hydrolase activity"/>
    <property type="evidence" value="ECO:0007669"/>
    <property type="project" value="UniProtKB-KW"/>
</dbReference>
<evidence type="ECO:0000256" key="3">
    <source>
        <dbReference type="ARBA" id="ARBA00022759"/>
    </source>
</evidence>
<keyword evidence="9" id="KW-0233">DNA recombination</keyword>
<dbReference type="InterPro" id="IPR036397">
    <property type="entry name" value="RNaseH_sf"/>
</dbReference>
<evidence type="ECO:0000256" key="2">
    <source>
        <dbReference type="ARBA" id="ARBA00022723"/>
    </source>
</evidence>
<evidence type="ECO:0000256" key="6">
    <source>
        <dbReference type="ARBA" id="ARBA00022908"/>
    </source>
</evidence>
<dbReference type="AlphaFoldDB" id="A0A0G4J5Y3"/>
<dbReference type="SUPFAM" id="SSF53098">
    <property type="entry name" value="Ribonuclease H-like"/>
    <property type="match status" value="1"/>
</dbReference>
<dbReference type="GO" id="GO:0004519">
    <property type="term" value="F:endonuclease activity"/>
    <property type="evidence" value="ECO:0007669"/>
    <property type="project" value="UniProtKB-KW"/>
</dbReference>
<keyword evidence="13" id="KW-1185">Reference proteome</keyword>
<dbReference type="GO" id="GO:0003676">
    <property type="term" value="F:nucleic acid binding"/>
    <property type="evidence" value="ECO:0007669"/>
    <property type="project" value="InterPro"/>
</dbReference>
<reference evidence="12 13" key="1">
    <citation type="submission" date="2015-02" db="EMBL/GenBank/DDBJ databases">
        <authorList>
            <person name="Chooi Y.-H."/>
        </authorList>
    </citation>
    <scope>NUCLEOTIDE SEQUENCE [LARGE SCALE GENOMIC DNA]</scope>
    <source>
        <strain evidence="12">E3</strain>
    </source>
</reference>
<feature type="domain" description="Integrase catalytic" evidence="11">
    <location>
        <begin position="37"/>
        <end position="207"/>
    </location>
</feature>
<dbReference type="Pfam" id="PF25597">
    <property type="entry name" value="SH3_retrovirus"/>
    <property type="match status" value="1"/>
</dbReference>
<dbReference type="PANTHER" id="PTHR42648">
    <property type="entry name" value="TRANSPOSASE, PUTATIVE-RELATED"/>
    <property type="match status" value="1"/>
</dbReference>
<evidence type="ECO:0000256" key="9">
    <source>
        <dbReference type="ARBA" id="ARBA00023172"/>
    </source>
</evidence>
<feature type="region of interest" description="Disordered" evidence="10">
    <location>
        <begin position="278"/>
        <end position="383"/>
    </location>
</feature>
<gene>
    <name evidence="12" type="ORF">PBRA_009203</name>
</gene>
<organism evidence="12 13">
    <name type="scientific">Plasmodiophora brassicae</name>
    <name type="common">Clubroot disease agent</name>
    <dbReference type="NCBI Taxonomy" id="37360"/>
    <lineage>
        <taxon>Eukaryota</taxon>
        <taxon>Sar</taxon>
        <taxon>Rhizaria</taxon>
        <taxon>Endomyxa</taxon>
        <taxon>Phytomyxea</taxon>
        <taxon>Plasmodiophorida</taxon>
        <taxon>Plasmodiophoridae</taxon>
        <taxon>Plasmodiophora</taxon>
    </lineage>
</organism>
<dbReference type="GO" id="GO:0003964">
    <property type="term" value="F:RNA-directed DNA polymerase activity"/>
    <property type="evidence" value="ECO:0007669"/>
    <property type="project" value="UniProtKB-KW"/>
</dbReference>
<proteinExistence type="predicted"/>
<accession>A0A0G4J5Y3</accession>
<dbReference type="InterPro" id="IPR012337">
    <property type="entry name" value="RNaseH-like_sf"/>
</dbReference>
<keyword evidence="8" id="KW-0548">Nucleotidyltransferase</keyword>
<dbReference type="InterPro" id="IPR001584">
    <property type="entry name" value="Integrase_cat-core"/>
</dbReference>
<evidence type="ECO:0000256" key="4">
    <source>
        <dbReference type="ARBA" id="ARBA00022801"/>
    </source>
</evidence>
<keyword evidence="6" id="KW-0229">DNA integration</keyword>
<dbReference type="GO" id="GO:0015074">
    <property type="term" value="P:DNA integration"/>
    <property type="evidence" value="ECO:0007669"/>
    <property type="project" value="UniProtKB-KW"/>
</dbReference>
<evidence type="ECO:0000256" key="1">
    <source>
        <dbReference type="ARBA" id="ARBA00022722"/>
    </source>
</evidence>
<keyword evidence="8" id="KW-0808">Transferase</keyword>
<evidence type="ECO:0000259" key="11">
    <source>
        <dbReference type="PROSITE" id="PS50994"/>
    </source>
</evidence>
<dbReference type="Gene3D" id="3.30.420.10">
    <property type="entry name" value="Ribonuclease H-like superfamily/Ribonuclease H"/>
    <property type="match status" value="1"/>
</dbReference>
<dbReference type="PANTHER" id="PTHR42648:SF11">
    <property type="entry name" value="TRANSPOSON TY4-P GAG-POL POLYPROTEIN"/>
    <property type="match status" value="1"/>
</dbReference>
<evidence type="ECO:0000256" key="8">
    <source>
        <dbReference type="ARBA" id="ARBA00022932"/>
    </source>
</evidence>
<protein>
    <recommendedName>
        <fullName evidence="11">Integrase catalytic domain-containing protein</fullName>
    </recommendedName>
</protein>
<dbReference type="OMA" id="DFDECAP"/>
<keyword evidence="3" id="KW-0255">Endonuclease</keyword>
<evidence type="ECO:0000313" key="13">
    <source>
        <dbReference type="Proteomes" id="UP000039324"/>
    </source>
</evidence>
<feature type="compositionally biased region" description="Basic residues" evidence="10">
    <location>
        <begin position="368"/>
        <end position="380"/>
    </location>
</feature>
<evidence type="ECO:0000256" key="7">
    <source>
        <dbReference type="ARBA" id="ARBA00022918"/>
    </source>
</evidence>
<dbReference type="OrthoDB" id="8058138at2759"/>
<name>A0A0G4J5Y3_PLABS</name>
<keyword evidence="7" id="KW-0695">RNA-directed DNA polymerase</keyword>
<evidence type="ECO:0000256" key="5">
    <source>
        <dbReference type="ARBA" id="ARBA00022842"/>
    </source>
</evidence>
<keyword evidence="1" id="KW-0540">Nuclease</keyword>